<dbReference type="PROSITE" id="PS50600">
    <property type="entry name" value="ULP_PROTEASE"/>
    <property type="match status" value="1"/>
</dbReference>
<feature type="compositionally biased region" description="Basic residues" evidence="4">
    <location>
        <begin position="55"/>
        <end position="66"/>
    </location>
</feature>
<keyword evidence="2" id="KW-0645">Protease</keyword>
<accession>A0A2G2WDJ5</accession>
<proteinExistence type="inferred from homology"/>
<dbReference type="OrthoDB" id="1305596at2759"/>
<name>A0A2G2WDJ5_CAPBA</name>
<sequence>MNRESGPSFSLGFSQLESIKESQQVVSFVPGDFDYEIDDFHESRSKHRNDPSTMKKLHQKFAKKDKKKESDSKKRGSNSLASKAPAKRRRIVKEICRDELPKELSYVIKEMPTHPLRFLNASPVLFSDFKMVEDGKYQFFPWDTEEKSKVDADSTSINMKDLLTKADLHSLESEMKTYVKTYIDKKFKDLKRVMNDRFTEILKSLQQKMRLWSSSKEGQHSDDDADFECHTNSISPHPVSEKNRENGDVAKDLATQDAAARTDEVHDIEMSLINTIKGWSTHAGRPWDMVNEVFVPINCDGIFHWVLTVIALKDRCIRVYDSMASSRKKHKQVRLKNWL</sequence>
<gene>
    <name evidence="6" type="ORF">CQW23_17317</name>
</gene>
<feature type="region of interest" description="Disordered" evidence="4">
    <location>
        <begin position="40"/>
        <end position="86"/>
    </location>
</feature>
<dbReference type="Pfam" id="PF02902">
    <property type="entry name" value="Peptidase_C48"/>
    <property type="match status" value="1"/>
</dbReference>
<reference evidence="7" key="2">
    <citation type="journal article" date="2017" name="J. Anim. Genet.">
        <title>Multiple reference genome sequences of hot pepper reveal the massive evolution of plant disease resistance genes by retroduplication.</title>
        <authorList>
            <person name="Kim S."/>
            <person name="Park J."/>
            <person name="Yeom S.-I."/>
            <person name="Kim Y.-M."/>
            <person name="Seo E."/>
            <person name="Kim K.-T."/>
            <person name="Kim M.-S."/>
            <person name="Lee J.M."/>
            <person name="Cheong K."/>
            <person name="Shin H.-S."/>
            <person name="Kim S.-B."/>
            <person name="Han K."/>
            <person name="Lee J."/>
            <person name="Park M."/>
            <person name="Lee H.-A."/>
            <person name="Lee H.-Y."/>
            <person name="Lee Y."/>
            <person name="Oh S."/>
            <person name="Lee J.H."/>
            <person name="Choi E."/>
            <person name="Choi E."/>
            <person name="Lee S.E."/>
            <person name="Jeon J."/>
            <person name="Kim H."/>
            <person name="Choi G."/>
            <person name="Song H."/>
            <person name="Lee J."/>
            <person name="Lee S.-C."/>
            <person name="Kwon J.-K."/>
            <person name="Lee H.-Y."/>
            <person name="Koo N."/>
            <person name="Hong Y."/>
            <person name="Kim R.W."/>
            <person name="Kang W.-H."/>
            <person name="Huh J.H."/>
            <person name="Kang B.-C."/>
            <person name="Yang T.-J."/>
            <person name="Lee Y.-H."/>
            <person name="Bennetzen J.L."/>
            <person name="Choi D."/>
        </authorList>
    </citation>
    <scope>NUCLEOTIDE SEQUENCE [LARGE SCALE GENOMIC DNA]</scope>
    <source>
        <strain evidence="7">cv. PBC81</strain>
    </source>
</reference>
<evidence type="ECO:0000313" key="7">
    <source>
        <dbReference type="Proteomes" id="UP000224567"/>
    </source>
</evidence>
<dbReference type="InterPro" id="IPR003653">
    <property type="entry name" value="Peptidase_C48_C"/>
</dbReference>
<evidence type="ECO:0000259" key="5">
    <source>
        <dbReference type="PROSITE" id="PS50600"/>
    </source>
</evidence>
<dbReference type="PANTHER" id="PTHR31470:SF46">
    <property type="entry name" value="ULP1 PROTEASE FAMILY, C-TERMINAL CATALYTIC DOMAIN CONTAINING PROTEIN"/>
    <property type="match status" value="1"/>
</dbReference>
<dbReference type="Proteomes" id="UP000224567">
    <property type="component" value="Unassembled WGS sequence"/>
</dbReference>
<organism evidence="6 7">
    <name type="scientific">Capsicum baccatum</name>
    <name type="common">Peruvian pepper</name>
    <dbReference type="NCBI Taxonomy" id="33114"/>
    <lineage>
        <taxon>Eukaryota</taxon>
        <taxon>Viridiplantae</taxon>
        <taxon>Streptophyta</taxon>
        <taxon>Embryophyta</taxon>
        <taxon>Tracheophyta</taxon>
        <taxon>Spermatophyta</taxon>
        <taxon>Magnoliopsida</taxon>
        <taxon>eudicotyledons</taxon>
        <taxon>Gunneridae</taxon>
        <taxon>Pentapetalae</taxon>
        <taxon>asterids</taxon>
        <taxon>lamiids</taxon>
        <taxon>Solanales</taxon>
        <taxon>Solanaceae</taxon>
        <taxon>Solanoideae</taxon>
        <taxon>Capsiceae</taxon>
        <taxon>Capsicum</taxon>
    </lineage>
</organism>
<evidence type="ECO:0000256" key="3">
    <source>
        <dbReference type="ARBA" id="ARBA00022801"/>
    </source>
</evidence>
<dbReference type="EMBL" id="MLFT02000007">
    <property type="protein sequence ID" value="PHT43292.1"/>
    <property type="molecule type" value="Genomic_DNA"/>
</dbReference>
<feature type="domain" description="Ubiquitin-like protease family profile" evidence="5">
    <location>
        <begin position="161"/>
        <end position="339"/>
    </location>
</feature>
<dbReference type="AlphaFoldDB" id="A0A2G2WDJ5"/>
<protein>
    <recommendedName>
        <fullName evidence="5">Ubiquitin-like protease family profile domain-containing protein</fullName>
    </recommendedName>
</protein>
<dbReference type="SUPFAM" id="SSF54001">
    <property type="entry name" value="Cysteine proteinases"/>
    <property type="match status" value="1"/>
</dbReference>
<evidence type="ECO:0000256" key="1">
    <source>
        <dbReference type="ARBA" id="ARBA00005234"/>
    </source>
</evidence>
<comment type="caution">
    <text evidence="6">The sequence shown here is derived from an EMBL/GenBank/DDBJ whole genome shotgun (WGS) entry which is preliminary data.</text>
</comment>
<reference evidence="6 7" key="1">
    <citation type="journal article" date="2017" name="Genome Biol.">
        <title>New reference genome sequences of hot pepper reveal the massive evolution of plant disease-resistance genes by retroduplication.</title>
        <authorList>
            <person name="Kim S."/>
            <person name="Park J."/>
            <person name="Yeom S.I."/>
            <person name="Kim Y.M."/>
            <person name="Seo E."/>
            <person name="Kim K.T."/>
            <person name="Kim M.S."/>
            <person name="Lee J.M."/>
            <person name="Cheong K."/>
            <person name="Shin H.S."/>
            <person name="Kim S.B."/>
            <person name="Han K."/>
            <person name="Lee J."/>
            <person name="Park M."/>
            <person name="Lee H.A."/>
            <person name="Lee H.Y."/>
            <person name="Lee Y."/>
            <person name="Oh S."/>
            <person name="Lee J.H."/>
            <person name="Choi E."/>
            <person name="Choi E."/>
            <person name="Lee S.E."/>
            <person name="Jeon J."/>
            <person name="Kim H."/>
            <person name="Choi G."/>
            <person name="Song H."/>
            <person name="Lee J."/>
            <person name="Lee S.C."/>
            <person name="Kwon J.K."/>
            <person name="Lee H.Y."/>
            <person name="Koo N."/>
            <person name="Hong Y."/>
            <person name="Kim R.W."/>
            <person name="Kang W.H."/>
            <person name="Huh J.H."/>
            <person name="Kang B.C."/>
            <person name="Yang T.J."/>
            <person name="Lee Y.H."/>
            <person name="Bennetzen J.L."/>
            <person name="Choi D."/>
        </authorList>
    </citation>
    <scope>NUCLEOTIDE SEQUENCE [LARGE SCALE GENOMIC DNA]</scope>
    <source>
        <strain evidence="7">cv. PBC81</strain>
    </source>
</reference>
<evidence type="ECO:0000256" key="4">
    <source>
        <dbReference type="SAM" id="MobiDB-lite"/>
    </source>
</evidence>
<evidence type="ECO:0000256" key="2">
    <source>
        <dbReference type="ARBA" id="ARBA00022670"/>
    </source>
</evidence>
<evidence type="ECO:0000313" key="6">
    <source>
        <dbReference type="EMBL" id="PHT43292.1"/>
    </source>
</evidence>
<dbReference type="PANTHER" id="PTHR31470">
    <property type="entry name" value="CYSTEINE PROTEINASES SUPERFAMILY PROTEIN-RELATED-RELATED"/>
    <property type="match status" value="1"/>
</dbReference>
<dbReference type="Gene3D" id="3.40.395.10">
    <property type="entry name" value="Adenoviral Proteinase, Chain A"/>
    <property type="match status" value="1"/>
</dbReference>
<dbReference type="GO" id="GO:0008234">
    <property type="term" value="F:cysteine-type peptidase activity"/>
    <property type="evidence" value="ECO:0007669"/>
    <property type="project" value="InterPro"/>
</dbReference>
<dbReference type="InterPro" id="IPR038765">
    <property type="entry name" value="Papain-like_cys_pep_sf"/>
</dbReference>
<keyword evidence="3" id="KW-0378">Hydrolase</keyword>
<comment type="similarity">
    <text evidence="1">Belongs to the peptidase C48 family.</text>
</comment>
<dbReference type="GO" id="GO:0006508">
    <property type="term" value="P:proteolysis"/>
    <property type="evidence" value="ECO:0007669"/>
    <property type="project" value="UniProtKB-KW"/>
</dbReference>
<keyword evidence="7" id="KW-1185">Reference proteome</keyword>